<organism evidence="3 4">
    <name type="scientific">Psychrobacter urativorans</name>
    <dbReference type="NCBI Taxonomy" id="45610"/>
    <lineage>
        <taxon>Bacteria</taxon>
        <taxon>Pseudomonadati</taxon>
        <taxon>Pseudomonadota</taxon>
        <taxon>Gammaproteobacteria</taxon>
        <taxon>Moraxellales</taxon>
        <taxon>Moraxellaceae</taxon>
        <taxon>Psychrobacter</taxon>
    </lineage>
</organism>
<protein>
    <submittedName>
        <fullName evidence="3">FAD-dependent oxidoreductase</fullName>
    </submittedName>
</protein>
<dbReference type="InterPro" id="IPR036188">
    <property type="entry name" value="FAD/NAD-bd_sf"/>
</dbReference>
<dbReference type="Gene3D" id="1.10.405.20">
    <property type="match status" value="1"/>
</dbReference>
<dbReference type="InterPro" id="IPR050464">
    <property type="entry name" value="Zeta_carotene_desat/Oxidored"/>
</dbReference>
<dbReference type="Gene3D" id="3.30.70.1990">
    <property type="match status" value="1"/>
</dbReference>
<reference evidence="3 4" key="1">
    <citation type="submission" date="2015-09" db="EMBL/GenBank/DDBJ databases">
        <title>Complete genome of Psychrobacter urativorans R10.10B.</title>
        <authorList>
            <person name="See-Too W.S."/>
            <person name="Chan K.G."/>
        </authorList>
    </citation>
    <scope>NUCLEOTIDE SEQUENCE [LARGE SCALE GENOMIC DNA]</scope>
    <source>
        <strain evidence="3 4">R10.10B</strain>
    </source>
</reference>
<gene>
    <name evidence="3" type="ORF">AOC03_10105</name>
</gene>
<dbReference type="PANTHER" id="PTHR42923:SF17">
    <property type="entry name" value="AMINE OXIDASE DOMAIN-CONTAINING PROTEIN"/>
    <property type="match status" value="1"/>
</dbReference>
<feature type="domain" description="Amine oxidase" evidence="2">
    <location>
        <begin position="52"/>
        <end position="361"/>
    </location>
</feature>
<proteinExistence type="predicted"/>
<accession>A0A0M3V9B5</accession>
<dbReference type="GO" id="GO:0016491">
    <property type="term" value="F:oxidoreductase activity"/>
    <property type="evidence" value="ECO:0007669"/>
    <property type="project" value="InterPro"/>
</dbReference>
<keyword evidence="4" id="KW-1185">Reference proteome</keyword>
<dbReference type="OrthoDB" id="20837at2"/>
<evidence type="ECO:0000313" key="4">
    <source>
        <dbReference type="Proteomes" id="UP000059847"/>
    </source>
</evidence>
<dbReference type="PANTHER" id="PTHR42923">
    <property type="entry name" value="PROTOPORPHYRINOGEN OXIDASE"/>
    <property type="match status" value="1"/>
</dbReference>
<dbReference type="AlphaFoldDB" id="A0A0M3V9B5"/>
<evidence type="ECO:0000259" key="2">
    <source>
        <dbReference type="Pfam" id="PF01593"/>
    </source>
</evidence>
<sequence length="581" mass="65961">MSFFHRKAKRTKAVSSASNSNASNVLNNNSRDLPDVIDVQDKKRVAIIGSGVSGLTCAHYLSKQYEVTIFEANDYIGGHVNTIDVTLQTGKKTNSKHSETSAIDTGFIVFNERTYPNFFRLLHDLQVPFQATDMSFSVKNVARNFEYNGHTLNTLLSQRKNVLNPKFWQFIKDILQFNKHIRQLCQDFDTAKAQGQDVSVLTKQTLGSYLDSKHYGNLFTDNYLLPMVSAIWSTSLKEVQDFPLVFFAQFFDNHGLLEVVNRPQWFTIKGGSKQYVNKLVTRFVKAGGTIKVNSPVAAVTRSADKVTLKVMNKTDDNAETLIFDEVIFACHADTAQRLLADASKDETEILSHFQFTNNTAVLHTDSSVLPKKPLAWASWNYLIDDVPKNKTDAKQPTSKPVLTYHMNILQRLTKQHNYLVTLNPATLNKSIDETHVIKKIDYSHPIYNNEMIEAQAQWSRISGSGLHTHFCGAYWFNGFHEDGVRSGLRVCQALGNHTDIKDEVDSNHLPDAENAHTPFRYRDLPVNADKNSRKLKKRQVITATTNQELVDYIATLQPTVHEFSQKKKRGFFSKRMKEKAK</sequence>
<evidence type="ECO:0000313" key="3">
    <source>
        <dbReference type="EMBL" id="ALF60347.1"/>
    </source>
</evidence>
<dbReference type="STRING" id="45610.AOC03_10105"/>
<dbReference type="RefSeq" id="WP_062535654.1">
    <property type="nucleotide sequence ID" value="NZ_CP012678.1"/>
</dbReference>
<feature type="compositionally biased region" description="Low complexity" evidence="1">
    <location>
        <begin position="13"/>
        <end position="27"/>
    </location>
</feature>
<feature type="compositionally biased region" description="Basic residues" evidence="1">
    <location>
        <begin position="1"/>
        <end position="12"/>
    </location>
</feature>
<dbReference type="KEGG" id="pur:AOC03_10105"/>
<evidence type="ECO:0000256" key="1">
    <source>
        <dbReference type="SAM" id="MobiDB-lite"/>
    </source>
</evidence>
<dbReference type="Pfam" id="PF01593">
    <property type="entry name" value="Amino_oxidase"/>
    <property type="match status" value="1"/>
</dbReference>
<dbReference type="Proteomes" id="UP000059847">
    <property type="component" value="Chromosome"/>
</dbReference>
<dbReference type="Gene3D" id="3.50.50.60">
    <property type="entry name" value="FAD/NAD(P)-binding domain"/>
    <property type="match status" value="1"/>
</dbReference>
<dbReference type="SUPFAM" id="SSF51905">
    <property type="entry name" value="FAD/NAD(P)-binding domain"/>
    <property type="match status" value="1"/>
</dbReference>
<dbReference type="FunFam" id="1.10.405.20:FF:000001">
    <property type="entry name" value="Amine oxidase"/>
    <property type="match status" value="1"/>
</dbReference>
<dbReference type="EMBL" id="CP012678">
    <property type="protein sequence ID" value="ALF60347.1"/>
    <property type="molecule type" value="Genomic_DNA"/>
</dbReference>
<feature type="region of interest" description="Disordered" evidence="1">
    <location>
        <begin position="1"/>
        <end position="27"/>
    </location>
</feature>
<name>A0A0M3V9B5_9GAMM</name>
<dbReference type="InterPro" id="IPR002937">
    <property type="entry name" value="Amino_oxidase"/>
</dbReference>